<dbReference type="PANTHER" id="PTHR36117">
    <property type="entry name" value="4-HYDROXYPHENYLACETATE 3-MONOOXYGENASE-RELATED"/>
    <property type="match status" value="1"/>
</dbReference>
<organism evidence="6 7">
    <name type="scientific">Plastoroseomonas hellenica</name>
    <dbReference type="NCBI Taxonomy" id="2687306"/>
    <lineage>
        <taxon>Bacteria</taxon>
        <taxon>Pseudomonadati</taxon>
        <taxon>Pseudomonadota</taxon>
        <taxon>Alphaproteobacteria</taxon>
        <taxon>Acetobacterales</taxon>
        <taxon>Acetobacteraceae</taxon>
        <taxon>Plastoroseomonas</taxon>
    </lineage>
</organism>
<keyword evidence="7" id="KW-1185">Reference proteome</keyword>
<dbReference type="InterPro" id="IPR046373">
    <property type="entry name" value="Acyl-CoA_Oxase/DH_mid-dom_sf"/>
</dbReference>
<evidence type="ECO:0000313" key="7">
    <source>
        <dbReference type="Proteomes" id="UP001196870"/>
    </source>
</evidence>
<dbReference type="PANTHER" id="PTHR36117:SF3">
    <property type="entry name" value="4-HYDROXYPHENYLACETATE 3-MONOOXYGENASE-RELATED"/>
    <property type="match status" value="1"/>
</dbReference>
<dbReference type="Gene3D" id="1.10.3140.10">
    <property type="entry name" value="4-hydroxybutyryl-coa dehydratase, domain 1"/>
    <property type="match status" value="1"/>
</dbReference>
<reference evidence="7" key="1">
    <citation type="journal article" date="2021" name="Syst. Appl. Microbiol.">
        <title>Roseomonas hellenica sp. nov., isolated from roots of wild-growing Alkanna tinctoria.</title>
        <authorList>
            <person name="Rat A."/>
            <person name="Naranjo H.D."/>
            <person name="Lebbe L."/>
            <person name="Cnockaert M."/>
            <person name="Krigas N."/>
            <person name="Grigoriadou K."/>
            <person name="Maloupa E."/>
            <person name="Willems A."/>
        </authorList>
    </citation>
    <scope>NUCLEOTIDE SEQUENCE [LARGE SCALE GENOMIC DNA]</scope>
    <source>
        <strain evidence="7">LMG 31523</strain>
    </source>
</reference>
<keyword evidence="3" id="KW-0560">Oxidoreductase</keyword>
<keyword evidence="2" id="KW-0274">FAD</keyword>
<sequence>MDVKTGSDHLSALRDGRDVRIDGRQVADVTTDIAFRGAVASAAALYDAQAHPDAVERLTFAIPGGNGRRANRAWQAPRSFEELRDRRLAMEAWAEGHAGFIGRSPDHVASCLTGFGIGIGTFEAYDPKRAAALRDYLAFARAQDLFLTYVIINPQADRSKQVSQQAAGYEAMAVVDEDHEGITVRGGKMLATSAIMANEMLVSLIQPLGPGDEKYAACFAIPLDAKGLRLLSRKSYEAAAVSPWDNPLASRFDENDAVAWFDDVKVPWARVFALRDTRIMQAMWHETPAHVLQNHQCQARLAVKLRFLAGLARRTAEVNGTIAMAPVRETLGQLAAEVGMVEGMLAGMEARGRLEHGFFVPDRALLYAAQVLTQQLYPRFIDALRELAGGGMIMLPSSFRDLSDPVVAEDIRHTQSSPAAAPLERVKFFKLAWDAVGSEFGSRHVQYEKFYAGAQFVTRGHAFRTFDWARAATAVDRILAETPDPAGALPPTAAA</sequence>
<evidence type="ECO:0000313" key="6">
    <source>
        <dbReference type="EMBL" id="MBR0665151.1"/>
    </source>
</evidence>
<dbReference type="RefSeq" id="WP_211852823.1">
    <property type="nucleotide sequence ID" value="NZ_JAAGBB010000013.1"/>
</dbReference>
<evidence type="ECO:0000259" key="4">
    <source>
        <dbReference type="Pfam" id="PF03241"/>
    </source>
</evidence>
<evidence type="ECO:0000256" key="3">
    <source>
        <dbReference type="ARBA" id="ARBA00023002"/>
    </source>
</evidence>
<comment type="caution">
    <text evidence="6">The sequence shown here is derived from an EMBL/GenBank/DDBJ whole genome shotgun (WGS) entry which is preliminary data.</text>
</comment>
<name>A0ABS5EXX5_9PROT</name>
<dbReference type="InterPro" id="IPR036250">
    <property type="entry name" value="AcylCo_DH-like_C"/>
</dbReference>
<proteinExistence type="predicted"/>
<dbReference type="InterPro" id="IPR024719">
    <property type="entry name" value="HpaB/PvcC/4-BUDH_C"/>
</dbReference>
<dbReference type="InterPro" id="IPR004925">
    <property type="entry name" value="HpaB/PvcC/4-BUDH"/>
</dbReference>
<dbReference type="SUPFAM" id="SSF47203">
    <property type="entry name" value="Acyl-CoA dehydrogenase C-terminal domain-like"/>
    <property type="match status" value="1"/>
</dbReference>
<feature type="domain" description="HpaB/PvcC/4-BUDH C-terminal" evidence="4">
    <location>
        <begin position="281"/>
        <end position="479"/>
    </location>
</feature>
<gene>
    <name evidence="6" type="ORF">GXW71_12370</name>
</gene>
<feature type="domain" description="HpaB/PvcC/4-BUDH N-terminal" evidence="5">
    <location>
        <begin position="5"/>
        <end position="272"/>
    </location>
</feature>
<evidence type="ECO:0000256" key="1">
    <source>
        <dbReference type="ARBA" id="ARBA00022630"/>
    </source>
</evidence>
<dbReference type="InterPro" id="IPR024674">
    <property type="entry name" value="HpaB/PvcC/4-BUDH_N"/>
</dbReference>
<dbReference type="Pfam" id="PF11794">
    <property type="entry name" value="HpaB_N"/>
    <property type="match status" value="1"/>
</dbReference>
<dbReference type="SUPFAM" id="SSF56645">
    <property type="entry name" value="Acyl-CoA dehydrogenase NM domain-like"/>
    <property type="match status" value="1"/>
</dbReference>
<dbReference type="EMBL" id="JAAGBB010000013">
    <property type="protein sequence ID" value="MBR0665151.1"/>
    <property type="molecule type" value="Genomic_DNA"/>
</dbReference>
<dbReference type="Gene3D" id="2.40.110.10">
    <property type="entry name" value="Butyryl-CoA Dehydrogenase, subunit A, domain 2"/>
    <property type="match status" value="1"/>
</dbReference>
<accession>A0ABS5EXX5</accession>
<evidence type="ECO:0000259" key="5">
    <source>
        <dbReference type="Pfam" id="PF11794"/>
    </source>
</evidence>
<dbReference type="Proteomes" id="UP001196870">
    <property type="component" value="Unassembled WGS sequence"/>
</dbReference>
<dbReference type="Gene3D" id="1.20.140.10">
    <property type="entry name" value="Butyryl-CoA Dehydrogenase, subunit A, domain 3"/>
    <property type="match status" value="1"/>
</dbReference>
<dbReference type="PIRSF" id="PIRSF000331">
    <property type="entry name" value="HpaA_HpaB"/>
    <property type="match status" value="1"/>
</dbReference>
<keyword evidence="1" id="KW-0285">Flavoprotein</keyword>
<evidence type="ECO:0000256" key="2">
    <source>
        <dbReference type="ARBA" id="ARBA00022827"/>
    </source>
</evidence>
<dbReference type="InterPro" id="IPR009100">
    <property type="entry name" value="AcylCoA_DH/oxidase_NM_dom_sf"/>
</dbReference>
<dbReference type="Pfam" id="PF03241">
    <property type="entry name" value="HpaB"/>
    <property type="match status" value="1"/>
</dbReference>
<protein>
    <submittedName>
        <fullName evidence="6">4-hydroxyphenylacetate 3-monooxygenase</fullName>
    </submittedName>
</protein>